<evidence type="ECO:0000256" key="1">
    <source>
        <dbReference type="SAM" id="Phobius"/>
    </source>
</evidence>
<keyword evidence="1" id="KW-0472">Membrane</keyword>
<dbReference type="OrthoDB" id="1189688at2"/>
<keyword evidence="1" id="KW-1133">Transmembrane helix</keyword>
<proteinExistence type="predicted"/>
<dbReference type="EMBL" id="SMGI01000002">
    <property type="protein sequence ID" value="TCK67992.1"/>
    <property type="molecule type" value="Genomic_DNA"/>
</dbReference>
<name>A0A4R1KSI2_9FLAO</name>
<dbReference type="Proteomes" id="UP000295714">
    <property type="component" value="Unassembled WGS sequence"/>
</dbReference>
<protein>
    <recommendedName>
        <fullName evidence="4">DUF3566 domain-containing protein</fullName>
    </recommendedName>
</protein>
<dbReference type="RefSeq" id="WP_132705005.1">
    <property type="nucleotide sequence ID" value="NZ_SMGI01000002.1"/>
</dbReference>
<gene>
    <name evidence="2" type="ORF">DFQ05_1776</name>
</gene>
<evidence type="ECO:0000313" key="2">
    <source>
        <dbReference type="EMBL" id="TCK67992.1"/>
    </source>
</evidence>
<keyword evidence="3" id="KW-1185">Reference proteome</keyword>
<feature type="transmembrane region" description="Helical" evidence="1">
    <location>
        <begin position="20"/>
        <end position="44"/>
    </location>
</feature>
<comment type="caution">
    <text evidence="2">The sequence shown here is derived from an EMBL/GenBank/DDBJ whole genome shotgun (WGS) entry which is preliminary data.</text>
</comment>
<organism evidence="2 3">
    <name type="scientific">Winogradskyella wandonensis</name>
    <dbReference type="NCBI Taxonomy" id="1442586"/>
    <lineage>
        <taxon>Bacteria</taxon>
        <taxon>Pseudomonadati</taxon>
        <taxon>Bacteroidota</taxon>
        <taxon>Flavobacteriia</taxon>
        <taxon>Flavobacteriales</taxon>
        <taxon>Flavobacteriaceae</taxon>
        <taxon>Winogradskyella</taxon>
    </lineage>
</organism>
<keyword evidence="1" id="KW-0812">Transmembrane</keyword>
<reference evidence="2 3" key="1">
    <citation type="journal article" date="2015" name="Stand. Genomic Sci.">
        <title>Genomic Encyclopedia of Bacterial and Archaeal Type Strains, Phase III: the genomes of soil and plant-associated and newly described type strains.</title>
        <authorList>
            <person name="Whitman W.B."/>
            <person name="Woyke T."/>
            <person name="Klenk H.P."/>
            <person name="Zhou Y."/>
            <person name="Lilburn T.G."/>
            <person name="Beck B.J."/>
            <person name="De Vos P."/>
            <person name="Vandamme P."/>
            <person name="Eisen J.A."/>
            <person name="Garrity G."/>
            <person name="Hugenholtz P."/>
            <person name="Kyrpides N.C."/>
        </authorList>
    </citation>
    <scope>NUCLEOTIDE SEQUENCE [LARGE SCALE GENOMIC DNA]</scope>
    <source>
        <strain evidence="2 3">CECT 8445</strain>
    </source>
</reference>
<evidence type="ECO:0000313" key="3">
    <source>
        <dbReference type="Proteomes" id="UP000295714"/>
    </source>
</evidence>
<feature type="transmembrane region" description="Helical" evidence="1">
    <location>
        <begin position="64"/>
        <end position="89"/>
    </location>
</feature>
<accession>A0A4R1KSI2</accession>
<dbReference type="AlphaFoldDB" id="A0A4R1KSI2"/>
<evidence type="ECO:0008006" key="4">
    <source>
        <dbReference type="Google" id="ProtNLM"/>
    </source>
</evidence>
<sequence length="122" mass="13144">MNSNILKLKLKRVDPVKYAIIASLLTMLIMLIVFVPFMLLFSAIGLGAATESFGAAGAIVGSGIFMIIFVPLIYGAIVFVITLIATALLNFILKKTGGLDVDFEKVGFDFEATQANQGRIEQ</sequence>